<dbReference type="Pfam" id="PF11926">
    <property type="entry name" value="DUF3444"/>
    <property type="match status" value="2"/>
</dbReference>
<evidence type="ECO:0000313" key="3">
    <source>
        <dbReference type="EMBL" id="KAF3551262.1"/>
    </source>
</evidence>
<dbReference type="EMBL" id="QGKV02000832">
    <property type="protein sequence ID" value="KAF3551262.1"/>
    <property type="molecule type" value="Genomic_DNA"/>
</dbReference>
<feature type="domain" description="DUF3444" evidence="2">
    <location>
        <begin position="377"/>
        <end position="551"/>
    </location>
</feature>
<organism evidence="3 4">
    <name type="scientific">Brassica cretica</name>
    <name type="common">Mustard</name>
    <dbReference type="NCBI Taxonomy" id="69181"/>
    <lineage>
        <taxon>Eukaryota</taxon>
        <taxon>Viridiplantae</taxon>
        <taxon>Streptophyta</taxon>
        <taxon>Embryophyta</taxon>
        <taxon>Tracheophyta</taxon>
        <taxon>Spermatophyta</taxon>
        <taxon>Magnoliopsida</taxon>
        <taxon>eudicotyledons</taxon>
        <taxon>Gunneridae</taxon>
        <taxon>Pentapetalae</taxon>
        <taxon>rosids</taxon>
        <taxon>malvids</taxon>
        <taxon>Brassicales</taxon>
        <taxon>Brassicaceae</taxon>
        <taxon>Brassiceae</taxon>
        <taxon>Brassica</taxon>
    </lineage>
</organism>
<accession>A0ABQ7CIF6</accession>
<protein>
    <recommendedName>
        <fullName evidence="2">DUF3444 domain-containing protein</fullName>
    </recommendedName>
</protein>
<reference evidence="3 4" key="1">
    <citation type="journal article" date="2020" name="BMC Genomics">
        <title>Intraspecific diversification of the crop wild relative Brassica cretica Lam. using demographic model selection.</title>
        <authorList>
            <person name="Kioukis A."/>
            <person name="Michalopoulou V.A."/>
            <person name="Briers L."/>
            <person name="Pirintsos S."/>
            <person name="Studholme D.J."/>
            <person name="Pavlidis P."/>
            <person name="Sarris P.F."/>
        </authorList>
    </citation>
    <scope>NUCLEOTIDE SEQUENCE [LARGE SCALE GENOMIC DNA]</scope>
    <source>
        <strain evidence="4">cv. PFS-1207/04</strain>
    </source>
</reference>
<evidence type="ECO:0000259" key="2">
    <source>
        <dbReference type="Pfam" id="PF11926"/>
    </source>
</evidence>
<feature type="region of interest" description="Disordered" evidence="1">
    <location>
        <begin position="162"/>
        <end position="211"/>
    </location>
</feature>
<sequence length="669" mass="76023">MDLTINAVTETWIKDTSSDPTPSSVIPKFWTTCPFCSVCYRLHRSFVSKQTRCRCCNKDFTARETPLQGLSSKDSTPKRILSQMLRETHQYHPVAPSRRKPLRWKCLRDQARFCSTKWFQEFRSMCKNEAASVSGKKSSPGLRCDVKVVGEKRKREEEVAALSQNHSKPDGVIGSAVDNNRRGFNGNGDEASSSGNAKVDNNFGLRDSSSGGDVQPKIAGLKFNDFDKLREEVNFAVGQVWAIYDTTDKVPRQYALIRKVSVPSFGLRITYLEPDPDDEEEIQWFEEDLPVSTGQFRLGKNENTKDRSLFSHVIHCNEGSNSGHITLSPRKGETWALFKNWDMNWSSEPDSHRKYEIPSFKLSGVDVKGLPKIHKISVTQTFEQAPVYKIVSYRLKAKRLPGEVIIPWEDKKLHVSCGIFLVTRVHVALAPNNFSHLMGPQTSMEGNEYTYTILPKVGQVWAIYRFWNGFLEETYEDYVIVEVLDDALDYKVLALEPALQFNGDEERKRVFGAAESRPRDFDDGDEVIFTIPKLKVLRFSHQIAASRVIKEVDGELKELFELDSTAVSVLCINKLLICMYKKFKTSKSIWLIVLLFYIVIDKAVDNNRRGFNYSGDAGRQEDSGWGKQLHEVSCSKQTLPNVKGSSGNLEVDKNFEDVTNKALDNRRGL</sequence>
<keyword evidence="4" id="KW-1185">Reference proteome</keyword>
<feature type="domain" description="DUF3444" evidence="2">
    <location>
        <begin position="220"/>
        <end position="357"/>
    </location>
</feature>
<proteinExistence type="predicted"/>
<dbReference type="Proteomes" id="UP000266723">
    <property type="component" value="Unassembled WGS sequence"/>
</dbReference>
<evidence type="ECO:0000256" key="1">
    <source>
        <dbReference type="SAM" id="MobiDB-lite"/>
    </source>
</evidence>
<evidence type="ECO:0000313" key="4">
    <source>
        <dbReference type="Proteomes" id="UP000266723"/>
    </source>
</evidence>
<dbReference type="InterPro" id="IPR024593">
    <property type="entry name" value="DUF3444"/>
</dbReference>
<gene>
    <name evidence="3" type="ORF">DY000_02000795</name>
</gene>
<dbReference type="PANTHER" id="PTHR45089:SF50">
    <property type="entry name" value="DNAJ HEAT SHOCK AMINO-TERMINAL DOMAIN PROTEIN-RELATED"/>
    <property type="match status" value="1"/>
</dbReference>
<name>A0ABQ7CIF6_BRACR</name>
<dbReference type="PANTHER" id="PTHR45089">
    <property type="entry name" value="DNAJ HEAT SHOCK AMINO-TERMINAL DOMAIN PROTEIN-RELATED"/>
    <property type="match status" value="1"/>
</dbReference>
<comment type="caution">
    <text evidence="3">The sequence shown here is derived from an EMBL/GenBank/DDBJ whole genome shotgun (WGS) entry which is preliminary data.</text>
</comment>